<accession>A0A2T5G6L7</accession>
<protein>
    <recommendedName>
        <fullName evidence="3">Resolvase/invertase-type recombinase catalytic domain-containing protein</fullName>
    </recommendedName>
</protein>
<name>A0A2T5G6L7_HYDSH</name>
<dbReference type="EMBL" id="PEBV01000038">
    <property type="protein sequence ID" value="PTQ51823.1"/>
    <property type="molecule type" value="Genomic_DNA"/>
</dbReference>
<dbReference type="GO" id="GO:0003677">
    <property type="term" value="F:DNA binding"/>
    <property type="evidence" value="ECO:0007669"/>
    <property type="project" value="InterPro"/>
</dbReference>
<sequence>MKLPAWGRRRELIKLLSDPNVTTIVVEHRDRLTRFGFEYIEASLRAQGRRILVVEEVRSVAL</sequence>
<reference evidence="1 2" key="1">
    <citation type="submission" date="2017-08" db="EMBL/GenBank/DDBJ databases">
        <title>Burning lignite coal seam in the remote Altai Mountains harbors a hydrogen-driven thermophilic microbial community.</title>
        <authorList>
            <person name="Kadnikov V.V."/>
            <person name="Mardanov A.V."/>
            <person name="Ivasenko D."/>
            <person name="Beletsky A.V."/>
            <person name="Karnachuk O.V."/>
            <person name="Ravin N.V."/>
        </authorList>
    </citation>
    <scope>NUCLEOTIDE SEQUENCE [LARGE SCALE GENOMIC DNA]</scope>
    <source>
        <strain evidence="1">AL33</strain>
    </source>
</reference>
<gene>
    <name evidence="1" type="ORF">HSCHL_1160</name>
</gene>
<evidence type="ECO:0000313" key="2">
    <source>
        <dbReference type="Proteomes" id="UP000244180"/>
    </source>
</evidence>
<dbReference type="Proteomes" id="UP000244180">
    <property type="component" value="Unassembled WGS sequence"/>
</dbReference>
<evidence type="ECO:0008006" key="3">
    <source>
        <dbReference type="Google" id="ProtNLM"/>
    </source>
</evidence>
<dbReference type="AlphaFoldDB" id="A0A2T5G6L7"/>
<comment type="caution">
    <text evidence="1">The sequence shown here is derived from an EMBL/GenBank/DDBJ whole genome shotgun (WGS) entry which is preliminary data.</text>
</comment>
<proteinExistence type="predicted"/>
<dbReference type="SUPFAM" id="SSF53041">
    <property type="entry name" value="Resolvase-like"/>
    <property type="match status" value="1"/>
</dbReference>
<evidence type="ECO:0000313" key="1">
    <source>
        <dbReference type="EMBL" id="PTQ51823.1"/>
    </source>
</evidence>
<dbReference type="InterPro" id="IPR036162">
    <property type="entry name" value="Resolvase-like_N_sf"/>
</dbReference>
<dbReference type="Gene3D" id="3.40.50.1390">
    <property type="entry name" value="Resolvase, N-terminal catalytic domain"/>
    <property type="match status" value="1"/>
</dbReference>
<dbReference type="GO" id="GO:0000150">
    <property type="term" value="F:DNA strand exchange activity"/>
    <property type="evidence" value="ECO:0007669"/>
    <property type="project" value="InterPro"/>
</dbReference>
<organism evidence="1 2">
    <name type="scientific">Hydrogenibacillus schlegelii</name>
    <name type="common">Bacillus schlegelii</name>
    <dbReference type="NCBI Taxonomy" id="1484"/>
    <lineage>
        <taxon>Bacteria</taxon>
        <taxon>Bacillati</taxon>
        <taxon>Bacillota</taxon>
        <taxon>Bacilli</taxon>
        <taxon>Bacillales</taxon>
        <taxon>Bacillales Family X. Incertae Sedis</taxon>
        <taxon>Hydrogenibacillus</taxon>
    </lineage>
</organism>